<dbReference type="Proteomes" id="UP001415857">
    <property type="component" value="Unassembled WGS sequence"/>
</dbReference>
<feature type="repeat" description="PPR" evidence="2">
    <location>
        <begin position="446"/>
        <end position="480"/>
    </location>
</feature>
<dbReference type="FunFam" id="1.25.40.10:FF:000031">
    <property type="entry name" value="Pentatricopeptide repeat-containing protein mitochondrial"/>
    <property type="match status" value="1"/>
</dbReference>
<evidence type="ECO:0000256" key="2">
    <source>
        <dbReference type="PROSITE-ProRule" id="PRU00708"/>
    </source>
</evidence>
<dbReference type="FunFam" id="1.25.40.10:FF:001325">
    <property type="entry name" value="Tetratricopeptide repeat (TPR)-like superfamily protein"/>
    <property type="match status" value="1"/>
</dbReference>
<name>A0AAP0RCF0_LIQFO</name>
<dbReference type="InterPro" id="IPR046848">
    <property type="entry name" value="E_motif"/>
</dbReference>
<evidence type="ECO:0000256" key="1">
    <source>
        <dbReference type="ARBA" id="ARBA00022737"/>
    </source>
</evidence>
<keyword evidence="4" id="KW-1185">Reference proteome</keyword>
<gene>
    <name evidence="3" type="ORF">L1049_022440</name>
</gene>
<dbReference type="Pfam" id="PF01535">
    <property type="entry name" value="PPR"/>
    <property type="match status" value="5"/>
</dbReference>
<dbReference type="GO" id="GO:0003723">
    <property type="term" value="F:RNA binding"/>
    <property type="evidence" value="ECO:0007669"/>
    <property type="project" value="InterPro"/>
</dbReference>
<evidence type="ECO:0000313" key="4">
    <source>
        <dbReference type="Proteomes" id="UP001415857"/>
    </source>
</evidence>
<reference evidence="3 4" key="1">
    <citation type="journal article" date="2024" name="Plant J.">
        <title>Genome sequences and population genomics reveal climatic adaptation and genomic divergence between two closely related sweetgum species.</title>
        <authorList>
            <person name="Xu W.Q."/>
            <person name="Ren C.Q."/>
            <person name="Zhang X.Y."/>
            <person name="Comes H.P."/>
            <person name="Liu X.H."/>
            <person name="Li Y.G."/>
            <person name="Kettle C.J."/>
            <person name="Jalonen R."/>
            <person name="Gaisberger H."/>
            <person name="Ma Y.Z."/>
            <person name="Qiu Y.X."/>
        </authorList>
    </citation>
    <scope>NUCLEOTIDE SEQUENCE [LARGE SCALE GENOMIC DNA]</scope>
    <source>
        <strain evidence="3">Hangzhou</strain>
    </source>
</reference>
<dbReference type="InterPro" id="IPR002885">
    <property type="entry name" value="PPR_rpt"/>
</dbReference>
<organism evidence="3 4">
    <name type="scientific">Liquidambar formosana</name>
    <name type="common">Formosan gum</name>
    <dbReference type="NCBI Taxonomy" id="63359"/>
    <lineage>
        <taxon>Eukaryota</taxon>
        <taxon>Viridiplantae</taxon>
        <taxon>Streptophyta</taxon>
        <taxon>Embryophyta</taxon>
        <taxon>Tracheophyta</taxon>
        <taxon>Spermatophyta</taxon>
        <taxon>Magnoliopsida</taxon>
        <taxon>eudicotyledons</taxon>
        <taxon>Gunneridae</taxon>
        <taxon>Pentapetalae</taxon>
        <taxon>Saxifragales</taxon>
        <taxon>Altingiaceae</taxon>
        <taxon>Liquidambar</taxon>
    </lineage>
</organism>
<feature type="repeat" description="PPR" evidence="2">
    <location>
        <begin position="749"/>
        <end position="783"/>
    </location>
</feature>
<evidence type="ECO:0000313" key="3">
    <source>
        <dbReference type="EMBL" id="KAK9275179.1"/>
    </source>
</evidence>
<feature type="repeat" description="PPR" evidence="2">
    <location>
        <begin position="648"/>
        <end position="682"/>
    </location>
</feature>
<dbReference type="PANTHER" id="PTHR24015">
    <property type="entry name" value="OS07G0578800 PROTEIN-RELATED"/>
    <property type="match status" value="1"/>
</dbReference>
<dbReference type="Pfam" id="PF20431">
    <property type="entry name" value="E_motif"/>
    <property type="match status" value="1"/>
</dbReference>
<dbReference type="PROSITE" id="PS51375">
    <property type="entry name" value="PPR"/>
    <property type="match status" value="7"/>
</dbReference>
<proteinExistence type="predicted"/>
<accession>A0AAP0RCF0</accession>
<feature type="repeat" description="PPR" evidence="2">
    <location>
        <begin position="547"/>
        <end position="581"/>
    </location>
</feature>
<dbReference type="FunFam" id="1.25.40.10:FF:000344">
    <property type="entry name" value="Pentatricopeptide repeat-containing protein"/>
    <property type="match status" value="1"/>
</dbReference>
<keyword evidence="1" id="KW-0677">Repeat</keyword>
<dbReference type="FunFam" id="1.25.40.10:FF:000073">
    <property type="entry name" value="Pentatricopeptide repeat-containing protein chloroplastic"/>
    <property type="match status" value="1"/>
</dbReference>
<dbReference type="AlphaFoldDB" id="A0AAP0RCF0"/>
<feature type="repeat" description="PPR" evidence="2">
    <location>
        <begin position="213"/>
        <end position="243"/>
    </location>
</feature>
<dbReference type="InterPro" id="IPR011990">
    <property type="entry name" value="TPR-like_helical_dom_sf"/>
</dbReference>
<dbReference type="FunFam" id="1.25.40.10:FF:001093">
    <property type="entry name" value="Pentatricopeptide repeat-containing protein At2g34400"/>
    <property type="match status" value="1"/>
</dbReference>
<dbReference type="EMBL" id="JBBPBK010000011">
    <property type="protein sequence ID" value="KAK9275179.1"/>
    <property type="molecule type" value="Genomic_DNA"/>
</dbReference>
<dbReference type="InterPro" id="IPR046960">
    <property type="entry name" value="PPR_At4g14850-like_plant"/>
</dbReference>
<dbReference type="Gene3D" id="1.25.40.10">
    <property type="entry name" value="Tetratricopeptide repeat domain"/>
    <property type="match status" value="6"/>
</dbReference>
<evidence type="ECO:0008006" key="5">
    <source>
        <dbReference type="Google" id="ProtNLM"/>
    </source>
</evidence>
<dbReference type="GO" id="GO:0009451">
    <property type="term" value="P:RNA modification"/>
    <property type="evidence" value="ECO:0007669"/>
    <property type="project" value="InterPro"/>
</dbReference>
<comment type="caution">
    <text evidence="3">The sequence shown here is derived from an EMBL/GenBank/DDBJ whole genome shotgun (WGS) entry which is preliminary data.</text>
</comment>
<dbReference type="NCBIfam" id="TIGR00756">
    <property type="entry name" value="PPR"/>
    <property type="match status" value="6"/>
</dbReference>
<protein>
    <recommendedName>
        <fullName evidence="5">Pentatricopeptide repeat-containing protein</fullName>
    </recommendedName>
</protein>
<dbReference type="Pfam" id="PF13041">
    <property type="entry name" value="PPR_2"/>
    <property type="match status" value="6"/>
</dbReference>
<feature type="repeat" description="PPR" evidence="2">
    <location>
        <begin position="345"/>
        <end position="379"/>
    </location>
</feature>
<dbReference type="PANTHER" id="PTHR24015:SF1767">
    <property type="entry name" value="OS01G0600400 PROTEIN"/>
    <property type="match status" value="1"/>
</dbReference>
<sequence>MIPCTVCLVAEKLEENAVFGSAFDCFKLVSDVKLQVHFDGMRLPLCKRLVDHLMVSVVYSCTFAQLPHLQASVQFLRKPHTSSRPFLQFIRLNSSHCFALYILESNHPPSDSAFNDTRSLPGELHEGFQKIPKKLPNPICPSLLSLRKIVETDAKSRIVRDTVWLGEGGPASLDSNERLRKYSGMLHGCALKGFLNEGKAIHGQVIMCGVDPDLHLWNSLVNFYAKCGSPEFARQVFNEMPKWDVVSWTALISGFVAKGYVSDGIDLFCEMRKVGFRPNEFTLAIALKACSMCLALDFGKQVHSEVVKVGAFSDIFVGSALVDIYAKCGEMDQADKVFFFMSKKNAISWNALLNGYAQMGDGKKVLNLFCQMTELEMKLSKFTLSTVLKGCANCGYLREAQVVHSLSIKIGCELDEFLVCCLLDMYSKWGLADDALKVFKRIKDPNIVAWSAMINCLDQQGQSQEATQLFCLMRHTGMRPNEFTLACLVSAAINMGDQHYGKSIHACACKWGFESENFVSNALVAMYMKFGLIQNGWRVFEAMMIRDSVSWNALLSGFHNNETCDQGPRIFKHMLMEGFKPDMHTFVSILGCCSSLSNVGFGKQVHAHIVKIGLDGNGSVGTALIDMYAKSGCLEDADVIFNRLIERDLFTWTVIIASYAHTGQGEKAVKCFNQMQQEGVKPNEFTLSSCLSGCSSLATIDNGRQIHSLAIKTGLSGDTYVASSLVDMYGKCRYIEDAEAVFKGMDSPNTVSWNAIICGYSQHGQGQKALEAFRIMLNKGTMPDEVTFIGVLSAFSHMGLIEEGKMHFNSLSKVYGITPTIEHYACMVNLLSWAGKFSEVESFVEEMKLSQNALIWETVLWACKMHGNVEYGQRAAKKLFELEPGMDYNYILLSDIFAANGRWDDVAKVRALMSDQGIKKEPGCSWLEVNAQAHVFHAQDNSHPNIKEIHLQLEELTR</sequence>
<feature type="repeat" description="PPR" evidence="2">
    <location>
        <begin position="244"/>
        <end position="278"/>
    </location>
</feature>